<feature type="region of interest" description="Disordered" evidence="1">
    <location>
        <begin position="1"/>
        <end position="20"/>
    </location>
</feature>
<dbReference type="Proteomes" id="UP000185944">
    <property type="component" value="Unassembled WGS sequence"/>
</dbReference>
<dbReference type="Pfam" id="PF17024">
    <property type="entry name" value="DMAP1_like"/>
    <property type="match status" value="1"/>
</dbReference>
<evidence type="ECO:0000256" key="1">
    <source>
        <dbReference type="SAM" id="MobiDB-lite"/>
    </source>
</evidence>
<evidence type="ECO:0000313" key="3">
    <source>
        <dbReference type="Proteomes" id="UP000185944"/>
    </source>
</evidence>
<dbReference type="EMBL" id="LTDL01000038">
    <property type="protein sequence ID" value="OAG29940.1"/>
    <property type="molecule type" value="Genomic_DNA"/>
</dbReference>
<dbReference type="RefSeq" id="XP_067544492.1">
    <property type="nucleotide sequence ID" value="XM_067688905.1"/>
</dbReference>
<gene>
    <name evidence="2" type="ORF">NEDG_01487</name>
</gene>
<proteinExistence type="predicted"/>
<protein>
    <submittedName>
        <fullName evidence="2">Uncharacterized protein</fullName>
    </submittedName>
</protein>
<sequence length="146" mass="17321">MKDNGEVGELSGSESDDRDNEEIYYEPYDENLVHWLSRALKTHEDLKKARNAVINRHFGELNISVKIKEQEKLLLINEYINKEFVYPHVFLGSSLGFNKNNWNRNIEKLLEPFDIKQKPVFGMKDSCFLFEKLKFLLLKLIERSRK</sequence>
<accession>A0A177EEV8</accession>
<comment type="caution">
    <text evidence="2">The sequence shown here is derived from an EMBL/GenBank/DDBJ whole genome shotgun (WGS) entry which is preliminary data.</text>
</comment>
<dbReference type="InterPro" id="IPR031504">
    <property type="entry name" value="DMAP1-like"/>
</dbReference>
<dbReference type="OrthoDB" id="2189046at2759"/>
<dbReference type="VEuPathDB" id="MicrosporidiaDB:NEDG_01487"/>
<dbReference type="AlphaFoldDB" id="A0A177EEV8"/>
<keyword evidence="3" id="KW-1185">Reference proteome</keyword>
<name>A0A177EEV8_9MICR</name>
<reference evidence="2 3" key="1">
    <citation type="submission" date="2016-02" db="EMBL/GenBank/DDBJ databases">
        <title>Discovery of a natural microsporidian pathogen with a broad tissue tropism in Caenorhabditis elegans.</title>
        <authorList>
            <person name="Luallen R.J."/>
            <person name="Reinke A.W."/>
            <person name="Tong L."/>
            <person name="Botts M.R."/>
            <person name="Felix M.-A."/>
            <person name="Troemel E.R."/>
        </authorList>
    </citation>
    <scope>NUCLEOTIDE SEQUENCE [LARGE SCALE GENOMIC DNA]</scope>
    <source>
        <strain evidence="2 3">JUm2807</strain>
    </source>
</reference>
<organism evidence="2 3">
    <name type="scientific">Nematocida displodere</name>
    <dbReference type="NCBI Taxonomy" id="1805483"/>
    <lineage>
        <taxon>Eukaryota</taxon>
        <taxon>Fungi</taxon>
        <taxon>Fungi incertae sedis</taxon>
        <taxon>Microsporidia</taxon>
        <taxon>Nematocida</taxon>
    </lineage>
</organism>
<dbReference type="GeneID" id="93647837"/>
<evidence type="ECO:0000313" key="2">
    <source>
        <dbReference type="EMBL" id="OAG29940.1"/>
    </source>
</evidence>